<dbReference type="AlphaFoldDB" id="A0A0F9S5R1"/>
<accession>A0A0F9S5R1</accession>
<organism evidence="1">
    <name type="scientific">marine sediment metagenome</name>
    <dbReference type="NCBI Taxonomy" id="412755"/>
    <lineage>
        <taxon>unclassified sequences</taxon>
        <taxon>metagenomes</taxon>
        <taxon>ecological metagenomes</taxon>
    </lineage>
</organism>
<name>A0A0F9S5R1_9ZZZZ</name>
<reference evidence="1" key="1">
    <citation type="journal article" date="2015" name="Nature">
        <title>Complex archaea that bridge the gap between prokaryotes and eukaryotes.</title>
        <authorList>
            <person name="Spang A."/>
            <person name="Saw J.H."/>
            <person name="Jorgensen S.L."/>
            <person name="Zaremba-Niedzwiedzka K."/>
            <person name="Martijn J."/>
            <person name="Lind A.E."/>
            <person name="van Eijk R."/>
            <person name="Schleper C."/>
            <person name="Guy L."/>
            <person name="Ettema T.J."/>
        </authorList>
    </citation>
    <scope>NUCLEOTIDE SEQUENCE</scope>
</reference>
<evidence type="ECO:0000313" key="1">
    <source>
        <dbReference type="EMBL" id="KKN32416.1"/>
    </source>
</evidence>
<comment type="caution">
    <text evidence="1">The sequence shown here is derived from an EMBL/GenBank/DDBJ whole genome shotgun (WGS) entry which is preliminary data.</text>
</comment>
<sequence>MKGSPYAAVKEGAVGEIIERKFVNSPHEVLKVRLKGGAIWTFFPDEVTETGLERIDGRKMRA</sequence>
<dbReference type="EMBL" id="LAZR01002254">
    <property type="protein sequence ID" value="KKN32416.1"/>
    <property type="molecule type" value="Genomic_DNA"/>
</dbReference>
<proteinExistence type="predicted"/>
<protein>
    <submittedName>
        <fullName evidence="1">Uncharacterized protein</fullName>
    </submittedName>
</protein>
<gene>
    <name evidence="1" type="ORF">LCGC14_0814040</name>
</gene>